<keyword evidence="1" id="KW-0732">Signal</keyword>
<dbReference type="EMBL" id="JAINUF010000002">
    <property type="protein sequence ID" value="KAJ8376426.1"/>
    <property type="molecule type" value="Genomic_DNA"/>
</dbReference>
<comment type="caution">
    <text evidence="2">The sequence shown here is derived from an EMBL/GenBank/DDBJ whole genome shotgun (WGS) entry which is preliminary data.</text>
</comment>
<feature type="chain" id="PRO_5040181300" description="Secreted protein" evidence="1">
    <location>
        <begin position="20"/>
        <end position="93"/>
    </location>
</feature>
<evidence type="ECO:0008006" key="4">
    <source>
        <dbReference type="Google" id="ProtNLM"/>
    </source>
</evidence>
<keyword evidence="3" id="KW-1185">Reference proteome</keyword>
<dbReference type="Proteomes" id="UP001152622">
    <property type="component" value="Chromosome 2"/>
</dbReference>
<gene>
    <name evidence="2" type="ORF">SKAU_G00070060</name>
</gene>
<evidence type="ECO:0000313" key="3">
    <source>
        <dbReference type="Proteomes" id="UP001152622"/>
    </source>
</evidence>
<evidence type="ECO:0000313" key="2">
    <source>
        <dbReference type="EMBL" id="KAJ8376426.1"/>
    </source>
</evidence>
<dbReference type="AlphaFoldDB" id="A0A9Q1JAF5"/>
<protein>
    <recommendedName>
        <fullName evidence="4">Secreted protein</fullName>
    </recommendedName>
</protein>
<name>A0A9Q1JAF5_SYNKA</name>
<proteinExistence type="predicted"/>
<accession>A0A9Q1JAF5</accession>
<sequence>MFTTHSMLLLSFHLNILHSEIIVNGQEATVCRQCCGSRGCRRGARGVDGQRGRITLCALRNSASAARVSAEITEPCFSPACTRAVRTEATLHI</sequence>
<evidence type="ECO:0000256" key="1">
    <source>
        <dbReference type="SAM" id="SignalP"/>
    </source>
</evidence>
<organism evidence="2 3">
    <name type="scientific">Synaphobranchus kaupii</name>
    <name type="common">Kaup's arrowtooth eel</name>
    <dbReference type="NCBI Taxonomy" id="118154"/>
    <lineage>
        <taxon>Eukaryota</taxon>
        <taxon>Metazoa</taxon>
        <taxon>Chordata</taxon>
        <taxon>Craniata</taxon>
        <taxon>Vertebrata</taxon>
        <taxon>Euteleostomi</taxon>
        <taxon>Actinopterygii</taxon>
        <taxon>Neopterygii</taxon>
        <taxon>Teleostei</taxon>
        <taxon>Anguilliformes</taxon>
        <taxon>Synaphobranchidae</taxon>
        <taxon>Synaphobranchus</taxon>
    </lineage>
</organism>
<reference evidence="2" key="1">
    <citation type="journal article" date="2023" name="Science">
        <title>Genome structures resolve the early diversification of teleost fishes.</title>
        <authorList>
            <person name="Parey E."/>
            <person name="Louis A."/>
            <person name="Montfort J."/>
            <person name="Bouchez O."/>
            <person name="Roques C."/>
            <person name="Iampietro C."/>
            <person name="Lluch J."/>
            <person name="Castinel A."/>
            <person name="Donnadieu C."/>
            <person name="Desvignes T."/>
            <person name="Floi Bucao C."/>
            <person name="Jouanno E."/>
            <person name="Wen M."/>
            <person name="Mejri S."/>
            <person name="Dirks R."/>
            <person name="Jansen H."/>
            <person name="Henkel C."/>
            <person name="Chen W.J."/>
            <person name="Zahm M."/>
            <person name="Cabau C."/>
            <person name="Klopp C."/>
            <person name="Thompson A.W."/>
            <person name="Robinson-Rechavi M."/>
            <person name="Braasch I."/>
            <person name="Lecointre G."/>
            <person name="Bobe J."/>
            <person name="Postlethwait J.H."/>
            <person name="Berthelot C."/>
            <person name="Roest Crollius H."/>
            <person name="Guiguen Y."/>
        </authorList>
    </citation>
    <scope>NUCLEOTIDE SEQUENCE</scope>
    <source>
        <strain evidence="2">WJC10195</strain>
    </source>
</reference>
<feature type="signal peptide" evidence="1">
    <location>
        <begin position="1"/>
        <end position="19"/>
    </location>
</feature>